<accession>A0A0M0L724</accession>
<evidence type="ECO:0000256" key="4">
    <source>
        <dbReference type="ARBA" id="ARBA00022618"/>
    </source>
</evidence>
<dbReference type="GO" id="GO:0030428">
    <property type="term" value="C:cell septum"/>
    <property type="evidence" value="ECO:0007669"/>
    <property type="project" value="TreeGrafter"/>
</dbReference>
<evidence type="ECO:0000256" key="7">
    <source>
        <dbReference type="ARBA" id="ARBA00024910"/>
    </source>
</evidence>
<evidence type="ECO:0000256" key="6">
    <source>
        <dbReference type="ARBA" id="ARBA00023306"/>
    </source>
</evidence>
<dbReference type="OrthoDB" id="9808604at2"/>
<comment type="subcellular location">
    <subcellularLocation>
        <location evidence="1">Cytoplasm</location>
    </subcellularLocation>
</comment>
<keyword evidence="12" id="KW-1185">Reference proteome</keyword>
<gene>
    <name evidence="11" type="ORF">AMD01_08160</name>
</gene>
<feature type="coiled-coil region" evidence="10">
    <location>
        <begin position="60"/>
        <end position="87"/>
    </location>
</feature>
<evidence type="ECO:0000256" key="9">
    <source>
        <dbReference type="ARBA" id="ARBA00033158"/>
    </source>
</evidence>
<evidence type="ECO:0000256" key="5">
    <source>
        <dbReference type="ARBA" id="ARBA00023210"/>
    </source>
</evidence>
<proteinExistence type="predicted"/>
<dbReference type="GO" id="GO:0005829">
    <property type="term" value="C:cytosol"/>
    <property type="evidence" value="ECO:0007669"/>
    <property type="project" value="TreeGrafter"/>
</dbReference>
<name>A0A0M0L724_9BACI</name>
<protein>
    <recommendedName>
        <fullName evidence="2">Cell division protein ZapA</fullName>
    </recommendedName>
    <alternativeName>
        <fullName evidence="9">Z ring-associated protein ZapA</fullName>
    </alternativeName>
</protein>
<evidence type="ECO:0000256" key="3">
    <source>
        <dbReference type="ARBA" id="ARBA00022490"/>
    </source>
</evidence>
<dbReference type="Gene3D" id="6.10.250.790">
    <property type="match status" value="1"/>
</dbReference>
<dbReference type="EMBL" id="LILC01000011">
    <property type="protein sequence ID" value="KOO46881.1"/>
    <property type="molecule type" value="Genomic_DNA"/>
</dbReference>
<comment type="subunit">
    <text evidence="8">Homodimer. Interacts with FtsZ.</text>
</comment>
<dbReference type="AlphaFoldDB" id="A0A0M0L724"/>
<evidence type="ECO:0000313" key="11">
    <source>
        <dbReference type="EMBL" id="KOO46881.1"/>
    </source>
</evidence>
<dbReference type="RefSeq" id="WP_053400889.1">
    <property type="nucleotide sequence ID" value="NZ_CP061868.1"/>
</dbReference>
<dbReference type="STRING" id="284581.AMD01_08160"/>
<dbReference type="Proteomes" id="UP000037558">
    <property type="component" value="Unassembled WGS sequence"/>
</dbReference>
<keyword evidence="6" id="KW-0131">Cell cycle</keyword>
<evidence type="ECO:0000256" key="8">
    <source>
        <dbReference type="ARBA" id="ARBA00026068"/>
    </source>
</evidence>
<evidence type="ECO:0000256" key="1">
    <source>
        <dbReference type="ARBA" id="ARBA00004496"/>
    </source>
</evidence>
<dbReference type="InterPro" id="IPR036192">
    <property type="entry name" value="Cell_div_ZapA-like_sf"/>
</dbReference>
<dbReference type="NCBIfam" id="NF010724">
    <property type="entry name" value="PRK14126.1"/>
    <property type="match status" value="1"/>
</dbReference>
<dbReference type="SUPFAM" id="SSF102829">
    <property type="entry name" value="Cell division protein ZapA-like"/>
    <property type="match status" value="1"/>
</dbReference>
<keyword evidence="4 11" id="KW-0132">Cell division</keyword>
<organism evidence="11 12">
    <name type="scientific">Priestia koreensis</name>
    <dbReference type="NCBI Taxonomy" id="284581"/>
    <lineage>
        <taxon>Bacteria</taxon>
        <taxon>Bacillati</taxon>
        <taxon>Bacillota</taxon>
        <taxon>Bacilli</taxon>
        <taxon>Bacillales</taxon>
        <taxon>Bacillaceae</taxon>
        <taxon>Priestia</taxon>
    </lineage>
</organism>
<dbReference type="InterPro" id="IPR007838">
    <property type="entry name" value="Cell_div_ZapA-like"/>
</dbReference>
<dbReference type="Pfam" id="PF05164">
    <property type="entry name" value="ZapA"/>
    <property type="match status" value="1"/>
</dbReference>
<keyword evidence="3" id="KW-0963">Cytoplasm</keyword>
<dbReference type="GO" id="GO:0000917">
    <property type="term" value="P:division septum assembly"/>
    <property type="evidence" value="ECO:0007669"/>
    <property type="project" value="UniProtKB-KW"/>
</dbReference>
<keyword evidence="10" id="KW-0175">Coiled coil</keyword>
<dbReference type="InterPro" id="IPR053712">
    <property type="entry name" value="Bac_CellDiv_Activator"/>
</dbReference>
<comment type="function">
    <text evidence="7">Activator of cell division through the inhibition of FtsZ GTPase activity, therefore promoting FtsZ assembly into bundles of protofilaments necessary for the formation of the division Z ring. It is recruited early at mid-cell but it is not essential for cell division.</text>
</comment>
<dbReference type="PANTHER" id="PTHR34981">
    <property type="entry name" value="CELL DIVISION PROTEIN ZAPA"/>
    <property type="match status" value="1"/>
</dbReference>
<evidence type="ECO:0000256" key="2">
    <source>
        <dbReference type="ARBA" id="ARBA00015195"/>
    </source>
</evidence>
<comment type="caution">
    <text evidence="11">The sequence shown here is derived from an EMBL/GenBank/DDBJ whole genome shotgun (WGS) entry which is preliminary data.</text>
</comment>
<dbReference type="GO" id="GO:0000921">
    <property type="term" value="P:septin ring assembly"/>
    <property type="evidence" value="ECO:0007669"/>
    <property type="project" value="TreeGrafter"/>
</dbReference>
<sequence length="88" mass="10200">MLERDKNKTEVNIYGQQYRIVGSESTSHIRLVASIVDDKMREIASKNPSLDINKLAVLTAVNVIHEHIKLKEDIERLENEIRRMKEGQ</sequence>
<dbReference type="PANTHER" id="PTHR34981:SF1">
    <property type="entry name" value="CELL DIVISION PROTEIN ZAPA"/>
    <property type="match status" value="1"/>
</dbReference>
<evidence type="ECO:0000313" key="12">
    <source>
        <dbReference type="Proteomes" id="UP000037558"/>
    </source>
</evidence>
<dbReference type="GO" id="GO:0043093">
    <property type="term" value="P:FtsZ-dependent cytokinesis"/>
    <property type="evidence" value="ECO:0007669"/>
    <property type="project" value="TreeGrafter"/>
</dbReference>
<reference evidence="12" key="1">
    <citation type="submission" date="2015-08" db="EMBL/GenBank/DDBJ databases">
        <title>Fjat-14210 dsm16467.</title>
        <authorList>
            <person name="Liu B."/>
            <person name="Wang J."/>
            <person name="Zhu Y."/>
            <person name="Liu G."/>
            <person name="Chen Q."/>
            <person name="Chen Z."/>
            <person name="Lan J."/>
            <person name="Che J."/>
            <person name="Ge C."/>
            <person name="Shi H."/>
            <person name="Pan Z."/>
            <person name="Liu X."/>
        </authorList>
    </citation>
    <scope>NUCLEOTIDE SEQUENCE [LARGE SCALE GENOMIC DNA]</scope>
    <source>
        <strain evidence="12">DSM 16467</strain>
    </source>
</reference>
<evidence type="ECO:0000256" key="10">
    <source>
        <dbReference type="SAM" id="Coils"/>
    </source>
</evidence>
<dbReference type="PATRIC" id="fig|284581.3.peg.3685"/>
<keyword evidence="5" id="KW-0717">Septation</keyword>
<dbReference type="GO" id="GO:0032153">
    <property type="term" value="C:cell division site"/>
    <property type="evidence" value="ECO:0007669"/>
    <property type="project" value="TreeGrafter"/>
</dbReference>